<dbReference type="InterPro" id="IPR029063">
    <property type="entry name" value="SAM-dependent_MTases_sf"/>
</dbReference>
<dbReference type="SUPFAM" id="SSF53335">
    <property type="entry name" value="S-adenosyl-L-methionine-dependent methyltransferases"/>
    <property type="match status" value="1"/>
</dbReference>
<organism evidence="3 4">
    <name type="scientific">Saitoella complicata (strain BCRC 22490 / CBS 7301 / JCM 7358 / NBRC 10748 / NRRL Y-17804)</name>
    <dbReference type="NCBI Taxonomy" id="698492"/>
    <lineage>
        <taxon>Eukaryota</taxon>
        <taxon>Fungi</taxon>
        <taxon>Dikarya</taxon>
        <taxon>Ascomycota</taxon>
        <taxon>Taphrinomycotina</taxon>
        <taxon>Taphrinomycotina incertae sedis</taxon>
        <taxon>Saitoella</taxon>
    </lineage>
</organism>
<dbReference type="PANTHER" id="PTHR43861">
    <property type="entry name" value="TRANS-ACONITATE 2-METHYLTRANSFERASE-RELATED"/>
    <property type="match status" value="1"/>
</dbReference>
<reference evidence="3 4" key="3">
    <citation type="journal article" date="2015" name="Genome Announc.">
        <title>Draft Genome Sequence of the Archiascomycetous Yeast Saitoella complicata.</title>
        <authorList>
            <person name="Yamauchi K."/>
            <person name="Kondo S."/>
            <person name="Hamamoto M."/>
            <person name="Takahashi Y."/>
            <person name="Ogura Y."/>
            <person name="Hayashi T."/>
            <person name="Nishida H."/>
        </authorList>
    </citation>
    <scope>NUCLEOTIDE SEQUENCE [LARGE SCALE GENOMIC DNA]</scope>
    <source>
        <strain evidence="3 4">NRRL Y-17804</strain>
    </source>
</reference>
<name>A0A0E9NDQ7_SAICN</name>
<dbReference type="PANTHER" id="PTHR43861:SF3">
    <property type="entry name" value="PUTATIVE (AFU_ORTHOLOGUE AFUA_2G14390)-RELATED"/>
    <property type="match status" value="1"/>
</dbReference>
<dbReference type="GO" id="GO:0016740">
    <property type="term" value="F:transferase activity"/>
    <property type="evidence" value="ECO:0007669"/>
    <property type="project" value="UniProtKB-KW"/>
</dbReference>
<reference evidence="3 4" key="1">
    <citation type="journal article" date="2011" name="J. Gen. Appl. Microbiol.">
        <title>Draft genome sequencing of the enigmatic yeast Saitoella complicata.</title>
        <authorList>
            <person name="Nishida H."/>
            <person name="Hamamoto M."/>
            <person name="Sugiyama J."/>
        </authorList>
    </citation>
    <scope>NUCLEOTIDE SEQUENCE [LARGE SCALE GENOMIC DNA]</scope>
    <source>
        <strain evidence="3 4">NRRL Y-17804</strain>
    </source>
</reference>
<dbReference type="Proteomes" id="UP000033140">
    <property type="component" value="Unassembled WGS sequence"/>
</dbReference>
<dbReference type="Gene3D" id="3.40.50.150">
    <property type="entry name" value="Vaccinia Virus protein VP39"/>
    <property type="match status" value="1"/>
</dbReference>
<dbReference type="InterPro" id="IPR002395">
    <property type="entry name" value="Kininogen"/>
</dbReference>
<feature type="compositionally biased region" description="Basic and acidic residues" evidence="2">
    <location>
        <begin position="280"/>
        <end position="299"/>
    </location>
</feature>
<sequence>MPNPAADLTQKNADYYDKEATTYALDPSKLHLARLISTTILTSPSIPSPTFTESSTRILDFACGVGLLSQCLTPHAKEIVGVDTSARSIEVYNRRVWEQGLEASDMRGVCADLLSLGDEGEKPEQGVGKGSFDVVVCSMSYHHFHSISHATQVLTSYLKPSGYLIVADIARTPDTVRAFQRNEDIKEVVSHVGGLEVEEVRRVMREAGLGGVVVEERLRFKIRVRGAGCKQTHGHSHGHESGDGHSHGSGAGGHSHGDGHGHGHGHAHGHSHGKGGNHNGPHDGHGHKLEHKHEEKEKEAEAEEGRDEHPDVPGDKGGHPMSIFIAIGQKQ</sequence>
<comment type="caution">
    <text evidence="3">The sequence shown here is derived from an EMBL/GenBank/DDBJ whole genome shotgun (WGS) entry which is preliminary data.</text>
</comment>
<dbReference type="OrthoDB" id="3647at2759"/>
<keyword evidence="1" id="KW-0808">Transferase</keyword>
<evidence type="ECO:0008006" key="5">
    <source>
        <dbReference type="Google" id="ProtNLM"/>
    </source>
</evidence>
<proteinExistence type="predicted"/>
<keyword evidence="4" id="KW-1185">Reference proteome</keyword>
<reference evidence="3 4" key="2">
    <citation type="journal article" date="2014" name="J. Gen. Appl. Microbiol.">
        <title>The early diverging ascomycetous budding yeast Saitoella complicata has three histone deacetylases belonging to the Clr6, Hos2, and Rpd3 lineages.</title>
        <authorList>
            <person name="Nishida H."/>
            <person name="Matsumoto T."/>
            <person name="Kondo S."/>
            <person name="Hamamoto M."/>
            <person name="Yoshikawa H."/>
        </authorList>
    </citation>
    <scope>NUCLEOTIDE SEQUENCE [LARGE SCALE GENOMIC DNA]</scope>
    <source>
        <strain evidence="3 4">NRRL Y-17804</strain>
    </source>
</reference>
<dbReference type="EMBL" id="BACD03000012">
    <property type="protein sequence ID" value="GAO47933.1"/>
    <property type="molecule type" value="Genomic_DNA"/>
</dbReference>
<feature type="compositionally biased region" description="Basic and acidic residues" evidence="2">
    <location>
        <begin position="306"/>
        <end position="318"/>
    </location>
</feature>
<feature type="region of interest" description="Disordered" evidence="2">
    <location>
        <begin position="228"/>
        <end position="331"/>
    </location>
</feature>
<dbReference type="Pfam" id="PF13489">
    <property type="entry name" value="Methyltransf_23"/>
    <property type="match status" value="1"/>
</dbReference>
<feature type="compositionally biased region" description="Basic and acidic residues" evidence="2">
    <location>
        <begin position="237"/>
        <end position="246"/>
    </location>
</feature>
<dbReference type="STRING" id="698492.A0A0E9NDQ7"/>
<protein>
    <recommendedName>
        <fullName evidence="5">Methyltransferase domain-containing protein</fullName>
    </recommendedName>
</protein>
<evidence type="ECO:0000313" key="4">
    <source>
        <dbReference type="Proteomes" id="UP000033140"/>
    </source>
</evidence>
<evidence type="ECO:0000256" key="1">
    <source>
        <dbReference type="ARBA" id="ARBA00022679"/>
    </source>
</evidence>
<gene>
    <name evidence="3" type="ORF">G7K_2128-t1</name>
</gene>
<feature type="compositionally biased region" description="Basic residues" evidence="2">
    <location>
        <begin position="262"/>
        <end position="275"/>
    </location>
</feature>
<dbReference type="RefSeq" id="XP_019021791.1">
    <property type="nucleotide sequence ID" value="XM_019167998.1"/>
</dbReference>
<dbReference type="AlphaFoldDB" id="A0A0E9NDQ7"/>
<evidence type="ECO:0000313" key="3">
    <source>
        <dbReference type="EMBL" id="GAO47933.1"/>
    </source>
</evidence>
<dbReference type="CDD" id="cd02440">
    <property type="entry name" value="AdoMet_MTases"/>
    <property type="match status" value="1"/>
</dbReference>
<evidence type="ECO:0000256" key="2">
    <source>
        <dbReference type="SAM" id="MobiDB-lite"/>
    </source>
</evidence>
<dbReference type="OMA" id="KAHEYDN"/>
<dbReference type="PRINTS" id="PR00334">
    <property type="entry name" value="KININOGEN"/>
</dbReference>
<accession>A0A0E9NDQ7</accession>